<dbReference type="Pfam" id="PF00903">
    <property type="entry name" value="Glyoxalase"/>
    <property type="match status" value="2"/>
</dbReference>
<keyword evidence="4" id="KW-1185">Reference proteome</keyword>
<dbReference type="InterPro" id="IPR029068">
    <property type="entry name" value="Glyas_Bleomycin-R_OHBP_Dase"/>
</dbReference>
<gene>
    <name evidence="3" type="ORF">RC083_15080</name>
</gene>
<dbReference type="PANTHER" id="PTHR33993">
    <property type="entry name" value="GLYOXALASE-RELATED"/>
    <property type="match status" value="1"/>
</dbReference>
<evidence type="ECO:0000256" key="1">
    <source>
        <dbReference type="SAM" id="SignalP"/>
    </source>
</evidence>
<proteinExistence type="predicted"/>
<feature type="domain" description="VOC" evidence="2">
    <location>
        <begin position="46"/>
        <end position="159"/>
    </location>
</feature>
<feature type="domain" description="VOC" evidence="2">
    <location>
        <begin position="172"/>
        <end position="285"/>
    </location>
</feature>
<dbReference type="RefSeq" id="WP_309039335.1">
    <property type="nucleotide sequence ID" value="NZ_JAVIFY010000011.1"/>
</dbReference>
<evidence type="ECO:0000313" key="4">
    <source>
        <dbReference type="Proteomes" id="UP001226574"/>
    </source>
</evidence>
<sequence length="287" mass="30651">MKGVSTLAIKHFLKPLLLSGALAAVLTGCQLTQPSLPAISDSGTKQLGHVVWHDLVTPDLKQSQTFYQAVFDWQFRAVNDDYVLVSTNGQIIAGMAKLDNKQNNSHWLALVSVADVDSVINATRSAGGKTLIGKTTITGRGDIAVLEDPQGALFSVINTINGDPSLTINNNSWIWQEVWSDDPAASSAFYQQLAGYSTAQKTLFGANYSFLKINSSPAFGFVKKPDTEIGNTWVNYIKVADVDATILKVTAAGGQVLMAPNDAVRNGTVAIIRDPAGAGLVIQETTK</sequence>
<comment type="caution">
    <text evidence="3">The sequence shown here is derived from an EMBL/GenBank/DDBJ whole genome shotgun (WGS) entry which is preliminary data.</text>
</comment>
<reference evidence="3 4" key="1">
    <citation type="submission" date="2023-08" db="EMBL/GenBank/DDBJ databases">
        <title>Pseudoalteromonas haloplanktis LL1 genome.</title>
        <authorList>
            <person name="Wu S."/>
        </authorList>
    </citation>
    <scope>NUCLEOTIDE SEQUENCE [LARGE SCALE GENOMIC DNA]</scope>
    <source>
        <strain evidence="3 4">LL1</strain>
    </source>
</reference>
<accession>A0ABU1BG57</accession>
<dbReference type="PROSITE" id="PS51257">
    <property type="entry name" value="PROKAR_LIPOPROTEIN"/>
    <property type="match status" value="1"/>
</dbReference>
<feature type="signal peptide" evidence="1">
    <location>
        <begin position="1"/>
        <end position="23"/>
    </location>
</feature>
<dbReference type="PANTHER" id="PTHR33993:SF14">
    <property type="entry name" value="GB|AAF24581.1"/>
    <property type="match status" value="1"/>
</dbReference>
<dbReference type="SUPFAM" id="SSF54593">
    <property type="entry name" value="Glyoxalase/Bleomycin resistance protein/Dihydroxybiphenyl dioxygenase"/>
    <property type="match status" value="2"/>
</dbReference>
<dbReference type="InterPro" id="IPR052164">
    <property type="entry name" value="Anthracycline_SecMetBiosynth"/>
</dbReference>
<dbReference type="InterPro" id="IPR004360">
    <property type="entry name" value="Glyas_Fos-R_dOase_dom"/>
</dbReference>
<dbReference type="CDD" id="cd07247">
    <property type="entry name" value="SgaA_N_like"/>
    <property type="match status" value="2"/>
</dbReference>
<name>A0ABU1BG57_PSEHA</name>
<dbReference type="EMBL" id="JAVIFY010000011">
    <property type="protein sequence ID" value="MDQ9092904.1"/>
    <property type="molecule type" value="Genomic_DNA"/>
</dbReference>
<organism evidence="3 4">
    <name type="scientific">Pseudoalteromonas haloplanktis</name>
    <name type="common">Alteromonas haloplanktis</name>
    <dbReference type="NCBI Taxonomy" id="228"/>
    <lineage>
        <taxon>Bacteria</taxon>
        <taxon>Pseudomonadati</taxon>
        <taxon>Pseudomonadota</taxon>
        <taxon>Gammaproteobacteria</taxon>
        <taxon>Alteromonadales</taxon>
        <taxon>Pseudoalteromonadaceae</taxon>
        <taxon>Pseudoalteromonas</taxon>
    </lineage>
</organism>
<dbReference type="PROSITE" id="PS51819">
    <property type="entry name" value="VOC"/>
    <property type="match status" value="2"/>
</dbReference>
<evidence type="ECO:0000259" key="2">
    <source>
        <dbReference type="PROSITE" id="PS51819"/>
    </source>
</evidence>
<dbReference type="Proteomes" id="UP001226574">
    <property type="component" value="Unassembled WGS sequence"/>
</dbReference>
<dbReference type="InterPro" id="IPR037523">
    <property type="entry name" value="VOC_core"/>
</dbReference>
<evidence type="ECO:0000313" key="3">
    <source>
        <dbReference type="EMBL" id="MDQ9092904.1"/>
    </source>
</evidence>
<protein>
    <submittedName>
        <fullName evidence="3">VOC family protein</fullName>
    </submittedName>
</protein>
<keyword evidence="1" id="KW-0732">Signal</keyword>
<feature type="chain" id="PRO_5047493647" evidence="1">
    <location>
        <begin position="24"/>
        <end position="287"/>
    </location>
</feature>
<dbReference type="Gene3D" id="3.10.180.10">
    <property type="entry name" value="2,3-Dihydroxybiphenyl 1,2-Dioxygenase, domain 1"/>
    <property type="match status" value="2"/>
</dbReference>